<evidence type="ECO:0000256" key="4">
    <source>
        <dbReference type="ARBA" id="ARBA00022741"/>
    </source>
</evidence>
<keyword evidence="4" id="KW-0547">Nucleotide-binding</keyword>
<dbReference type="InterPro" id="IPR027417">
    <property type="entry name" value="P-loop_NTPase"/>
</dbReference>
<evidence type="ECO:0000256" key="3">
    <source>
        <dbReference type="ARBA" id="ARBA00022618"/>
    </source>
</evidence>
<feature type="region of interest" description="Disordered" evidence="13">
    <location>
        <begin position="468"/>
        <end position="487"/>
    </location>
</feature>
<evidence type="ECO:0000256" key="5">
    <source>
        <dbReference type="ARBA" id="ARBA00022776"/>
    </source>
</evidence>
<dbReference type="SMART" id="SM00968">
    <property type="entry name" value="SMC_hinge"/>
    <property type="match status" value="1"/>
</dbReference>
<feature type="coiled-coil region" evidence="12">
    <location>
        <begin position="746"/>
        <end position="808"/>
    </location>
</feature>
<reference evidence="15 16" key="1">
    <citation type="journal article" date="2019" name="Nat. Ecol. Evol.">
        <title>Megaphylogeny resolves global patterns of mushroom evolution.</title>
        <authorList>
            <person name="Varga T."/>
            <person name="Krizsan K."/>
            <person name="Foldi C."/>
            <person name="Dima B."/>
            <person name="Sanchez-Garcia M."/>
            <person name="Sanchez-Ramirez S."/>
            <person name="Szollosi G.J."/>
            <person name="Szarkandi J.G."/>
            <person name="Papp V."/>
            <person name="Albert L."/>
            <person name="Andreopoulos W."/>
            <person name="Angelini C."/>
            <person name="Antonin V."/>
            <person name="Barry K.W."/>
            <person name="Bougher N.L."/>
            <person name="Buchanan P."/>
            <person name="Buyck B."/>
            <person name="Bense V."/>
            <person name="Catcheside P."/>
            <person name="Chovatia M."/>
            <person name="Cooper J."/>
            <person name="Damon W."/>
            <person name="Desjardin D."/>
            <person name="Finy P."/>
            <person name="Geml J."/>
            <person name="Haridas S."/>
            <person name="Hughes K."/>
            <person name="Justo A."/>
            <person name="Karasinski D."/>
            <person name="Kautmanova I."/>
            <person name="Kiss B."/>
            <person name="Kocsube S."/>
            <person name="Kotiranta H."/>
            <person name="LaButti K.M."/>
            <person name="Lechner B.E."/>
            <person name="Liimatainen K."/>
            <person name="Lipzen A."/>
            <person name="Lukacs Z."/>
            <person name="Mihaltcheva S."/>
            <person name="Morgado L.N."/>
            <person name="Niskanen T."/>
            <person name="Noordeloos M.E."/>
            <person name="Ohm R.A."/>
            <person name="Ortiz-Santana B."/>
            <person name="Ovrebo C."/>
            <person name="Racz N."/>
            <person name="Riley R."/>
            <person name="Savchenko A."/>
            <person name="Shiryaev A."/>
            <person name="Soop K."/>
            <person name="Spirin V."/>
            <person name="Szebenyi C."/>
            <person name="Tomsovsky M."/>
            <person name="Tulloss R.E."/>
            <person name="Uehling J."/>
            <person name="Grigoriev I.V."/>
            <person name="Vagvolgyi C."/>
            <person name="Papp T."/>
            <person name="Martin F.M."/>
            <person name="Miettinen O."/>
            <person name="Hibbett D.S."/>
            <person name="Nagy L.G."/>
        </authorList>
    </citation>
    <scope>NUCLEOTIDE SEQUENCE [LARGE SCALE GENOMIC DNA]</scope>
    <source>
        <strain evidence="15 16">CBS 309.79</strain>
    </source>
</reference>
<feature type="region of interest" description="Disordered" evidence="13">
    <location>
        <begin position="278"/>
        <end position="299"/>
    </location>
</feature>
<dbReference type="GO" id="GO:0007059">
    <property type="term" value="P:chromosome segregation"/>
    <property type="evidence" value="ECO:0007669"/>
    <property type="project" value="UniProtKB-ARBA"/>
</dbReference>
<evidence type="ECO:0000256" key="11">
    <source>
        <dbReference type="PIRNR" id="PIRNR005719"/>
    </source>
</evidence>
<keyword evidence="3" id="KW-0132">Cell division</keyword>
<feature type="coiled-coil region" evidence="12">
    <location>
        <begin position="171"/>
        <end position="198"/>
    </location>
</feature>
<keyword evidence="10" id="KW-0131">Cell cycle</keyword>
<feature type="coiled-coil region" evidence="12">
    <location>
        <begin position="834"/>
        <end position="945"/>
    </location>
</feature>
<dbReference type="InterPro" id="IPR027120">
    <property type="entry name" value="Smc2_ABC"/>
</dbReference>
<dbReference type="STRING" id="1884261.A0A5C3Q5U9"/>
<evidence type="ECO:0000256" key="8">
    <source>
        <dbReference type="ARBA" id="ARBA00023067"/>
    </source>
</evidence>
<evidence type="ECO:0000256" key="6">
    <source>
        <dbReference type="ARBA" id="ARBA00022840"/>
    </source>
</evidence>
<evidence type="ECO:0000256" key="9">
    <source>
        <dbReference type="ARBA" id="ARBA00023242"/>
    </source>
</evidence>
<evidence type="ECO:0000256" key="13">
    <source>
        <dbReference type="SAM" id="MobiDB-lite"/>
    </source>
</evidence>
<dbReference type="OrthoDB" id="10255539at2759"/>
<dbReference type="CDD" id="cd03273">
    <property type="entry name" value="ABC_SMC2_euk"/>
    <property type="match status" value="1"/>
</dbReference>
<organism evidence="15 16">
    <name type="scientific">Pterulicium gracile</name>
    <dbReference type="NCBI Taxonomy" id="1884261"/>
    <lineage>
        <taxon>Eukaryota</taxon>
        <taxon>Fungi</taxon>
        <taxon>Dikarya</taxon>
        <taxon>Basidiomycota</taxon>
        <taxon>Agaricomycotina</taxon>
        <taxon>Agaricomycetes</taxon>
        <taxon>Agaricomycetidae</taxon>
        <taxon>Agaricales</taxon>
        <taxon>Pleurotineae</taxon>
        <taxon>Pterulaceae</taxon>
        <taxon>Pterulicium</taxon>
    </lineage>
</organism>
<dbReference type="GO" id="GO:0005524">
    <property type="term" value="F:ATP binding"/>
    <property type="evidence" value="ECO:0007669"/>
    <property type="project" value="UniProtKB-KW"/>
</dbReference>
<keyword evidence="6" id="KW-0067">ATP-binding</keyword>
<keyword evidence="16" id="KW-1185">Reference proteome</keyword>
<feature type="compositionally biased region" description="Basic and acidic residues" evidence="13">
    <location>
        <begin position="279"/>
        <end position="299"/>
    </location>
</feature>
<dbReference type="InterPro" id="IPR003395">
    <property type="entry name" value="RecF/RecN/SMC_N"/>
</dbReference>
<dbReference type="InterPro" id="IPR024704">
    <property type="entry name" value="SMC"/>
</dbReference>
<feature type="coiled-coil region" evidence="12">
    <location>
        <begin position="405"/>
        <end position="446"/>
    </location>
</feature>
<dbReference type="SUPFAM" id="SSF52540">
    <property type="entry name" value="P-loop containing nucleoside triphosphate hydrolases"/>
    <property type="match status" value="1"/>
</dbReference>
<keyword evidence="7 12" id="KW-0175">Coiled coil</keyword>
<evidence type="ECO:0000256" key="1">
    <source>
        <dbReference type="ARBA" id="ARBA00004123"/>
    </source>
</evidence>
<dbReference type="Gene3D" id="3.30.70.1620">
    <property type="match status" value="1"/>
</dbReference>
<dbReference type="Pfam" id="PF02463">
    <property type="entry name" value="SMC_N"/>
    <property type="match status" value="1"/>
</dbReference>
<gene>
    <name evidence="15" type="ORF">BDV98DRAFT_535346</name>
</gene>
<comment type="similarity">
    <text evidence="2">Belongs to the SMC family. SMC2 subfamily.</text>
</comment>
<sequence length="1189" mass="133606">MRIEELILEGFKSYPVRTHIKGWDASFNAITGLNGSGKSNILDAICFVLGLTNMSQMRAQGLQDLVYKRGQAGITKASVTIIFDNTDKETSPIGLMDHPTVTVTRQFIMPNTNKYLLNGTRQQQAQIQSLFQSIQLNINNPNFLIMQGRITKVLNMRPQEILGMVEEAAGTRMFEERKAKAKKTMENKQKRVDEIQNLLREEITPALDKSRKEKRVFLEYQKDKQELEKVEKMLQAYDWSDCKKRAETTRGKRKTLGNQKLTFEETVETIQADIENAEEEKGKVEKQRKKESDKGGKVKKLEDEVTELGRHATKYRTQADLETNNIKDEEKTLATLNQELAQLTAAHEAKKDELAKYEIAYSTVKEKYTTLERSCSAAEELLQSLLTGLTTNKNSATGGGFLGQLADARQRIAQADAEEKQAKVKLEMKKKELAGLESRWKTVEREVNDGKKRSDKMEADLLAMRNKLGSSGWDEEKEKKEEETKRDLRNQLQRLHEVRKRELATRHAHNLDFQYTSPHQGFDRSKVKGLVATLIDLPEEHSNKSTALEIAAGGRLYNVVVEDERVGKDILERGQLKKRVTLIPLNKITSFRKSAERLKAANSLTPGKTRAALSLVGYSADVASAMSFVFGDTIVCDDSASANLVTFDKNSGGFKSVTLQGDVYDPSGTLSGGSAPSSSGILVKAQEIRKVNVAIAECERQMFAVEKREREGGGQLRAEWRGMKRDLEMKEHEAALLRDQVNGSSAAKIGQDIADAKKEIENLQAAVKAAKEKAASAEAEVGRLEKDMEEFKNNKEGKTEELKKSIMKQKADLQKHTVGVKTKQKEHQTAVLEADQIVQDIETQESQIESCKANVQKLKTNHVSLVASCNKADDALHKAEAKLAAEQAALSQYDEQINALEEAIKVKQTEVTSYEKKILGCEAEIGTAEKEERGLMQHVQELEEEFEWIAEESSRFGEKGGPYDFTTVNISQIQKKVDTLKQRLTTKKVKFHDSVLTKLDNMEKKEADNKKNLKTVLEDRGKITATIEELDRYKRDALQNTWGKVSEDFGAIFAELLPGNFAKLMPCEGKDLMDGLEVKVRLGQVWKQSLTELSGGQRSLIALSLIMALLQFKPAPMYILDEIDAALDLQHTQNIGQLFRTRFKGSQFIVVSLKEGLFTNANVLFKARFRDGTSIVERTAQRSSSSLYR</sequence>
<evidence type="ECO:0000256" key="10">
    <source>
        <dbReference type="ARBA" id="ARBA00023306"/>
    </source>
</evidence>
<dbReference type="GO" id="GO:0030261">
    <property type="term" value="P:chromosome condensation"/>
    <property type="evidence" value="ECO:0007669"/>
    <property type="project" value="UniProtKB-KW"/>
</dbReference>
<dbReference type="PIRSF" id="PIRSF005719">
    <property type="entry name" value="SMC"/>
    <property type="match status" value="1"/>
</dbReference>
<dbReference type="AlphaFoldDB" id="A0A5C3Q5U9"/>
<evidence type="ECO:0000313" key="15">
    <source>
        <dbReference type="EMBL" id="TFK97465.1"/>
    </source>
</evidence>
<dbReference type="InterPro" id="IPR010935">
    <property type="entry name" value="SMC_hinge"/>
</dbReference>
<dbReference type="GO" id="GO:0016887">
    <property type="term" value="F:ATP hydrolysis activity"/>
    <property type="evidence" value="ECO:0007669"/>
    <property type="project" value="InterPro"/>
</dbReference>
<evidence type="ECO:0000256" key="7">
    <source>
        <dbReference type="ARBA" id="ARBA00023054"/>
    </source>
</evidence>
<accession>A0A5C3Q5U9</accession>
<comment type="subcellular location">
    <subcellularLocation>
        <location evidence="1 11">Nucleus</location>
    </subcellularLocation>
</comment>
<evidence type="ECO:0000313" key="16">
    <source>
        <dbReference type="Proteomes" id="UP000305067"/>
    </source>
</evidence>
<feature type="domain" description="SMC hinge" evidence="14">
    <location>
        <begin position="525"/>
        <end position="646"/>
    </location>
</feature>
<dbReference type="EMBL" id="ML178847">
    <property type="protein sequence ID" value="TFK97465.1"/>
    <property type="molecule type" value="Genomic_DNA"/>
</dbReference>
<dbReference type="InterPro" id="IPR036277">
    <property type="entry name" value="SMC_hinge_sf"/>
</dbReference>
<feature type="compositionally biased region" description="Basic and acidic residues" evidence="13">
    <location>
        <begin position="474"/>
        <end position="487"/>
    </location>
</feature>
<dbReference type="Proteomes" id="UP000305067">
    <property type="component" value="Unassembled WGS sequence"/>
</dbReference>
<dbReference type="FunFam" id="1.20.1060.20:FF:000005">
    <property type="entry name" value="Structural maintenance of chromosomes 2"/>
    <property type="match status" value="1"/>
</dbReference>
<dbReference type="Gene3D" id="1.10.287.1490">
    <property type="match status" value="1"/>
</dbReference>
<dbReference type="Gene3D" id="1.20.1060.20">
    <property type="match status" value="1"/>
</dbReference>
<protein>
    <recommendedName>
        <fullName evidence="11">Structural maintenance of chromosomes protein</fullName>
    </recommendedName>
</protein>
<evidence type="ECO:0000256" key="12">
    <source>
        <dbReference type="SAM" id="Coils"/>
    </source>
</evidence>
<dbReference type="GO" id="GO:0051301">
    <property type="term" value="P:cell division"/>
    <property type="evidence" value="ECO:0007669"/>
    <property type="project" value="UniProtKB-KW"/>
</dbReference>
<name>A0A5C3Q5U9_9AGAR</name>
<dbReference type="GO" id="GO:0005694">
    <property type="term" value="C:chromosome"/>
    <property type="evidence" value="ECO:0007669"/>
    <property type="project" value="InterPro"/>
</dbReference>
<dbReference type="PANTHER" id="PTHR43977">
    <property type="entry name" value="STRUCTURAL MAINTENANCE OF CHROMOSOMES PROTEIN 3"/>
    <property type="match status" value="1"/>
</dbReference>
<proteinExistence type="inferred from homology"/>
<keyword evidence="9 11" id="KW-0539">Nucleus</keyword>
<evidence type="ECO:0000259" key="14">
    <source>
        <dbReference type="SMART" id="SM00968"/>
    </source>
</evidence>
<keyword evidence="5" id="KW-0498">Mitosis</keyword>
<evidence type="ECO:0000256" key="2">
    <source>
        <dbReference type="ARBA" id="ARBA00005231"/>
    </source>
</evidence>
<dbReference type="SUPFAM" id="SSF75553">
    <property type="entry name" value="Smc hinge domain"/>
    <property type="match status" value="1"/>
</dbReference>
<dbReference type="GO" id="GO:0005634">
    <property type="term" value="C:nucleus"/>
    <property type="evidence" value="ECO:0007669"/>
    <property type="project" value="UniProtKB-SubCell"/>
</dbReference>
<dbReference type="FunFam" id="3.40.50.300:FF:000385">
    <property type="entry name" value="Structural maintenance of chromosomes 2"/>
    <property type="match status" value="1"/>
</dbReference>
<dbReference type="Gene3D" id="3.40.50.300">
    <property type="entry name" value="P-loop containing nucleotide triphosphate hydrolases"/>
    <property type="match status" value="2"/>
</dbReference>
<dbReference type="Pfam" id="PF06470">
    <property type="entry name" value="SMC_hinge"/>
    <property type="match status" value="1"/>
</dbReference>
<keyword evidence="8" id="KW-0226">DNA condensation</keyword>